<keyword evidence="1" id="KW-0808">Transferase</keyword>
<dbReference type="Gene3D" id="3.40.630.30">
    <property type="match status" value="1"/>
</dbReference>
<reference evidence="4 5" key="1">
    <citation type="submission" date="2023-07" db="EMBL/GenBank/DDBJ databases">
        <title>Sequencing the genomes of 1000 actinobacteria strains.</title>
        <authorList>
            <person name="Klenk H.-P."/>
        </authorList>
    </citation>
    <scope>NUCLEOTIDE SEQUENCE [LARGE SCALE GENOMIC DNA]</scope>
    <source>
        <strain evidence="4 5">DSM 44388</strain>
    </source>
</reference>
<dbReference type="RefSeq" id="WP_307250533.1">
    <property type="nucleotide sequence ID" value="NZ_JAUSQZ010000001.1"/>
</dbReference>
<dbReference type="InterPro" id="IPR000182">
    <property type="entry name" value="GNAT_dom"/>
</dbReference>
<sequence length="233" mass="24891">MSDVTHLLDNPSWASLTGAHAALAIGTGRARRYPADISPISAIADYDDPAAWADLAELVGPGRSAFFPGPADLAERLPDGWTISMSIPGIQMVSTQALVSAPEPEAVRLGADDVDDMLDLVARTEPGPFERRTVELGTYLGIRREGKLVAMAGERLHPPGHTEISAVCTDAAHRGQGLAGRLIRAVAHAIRERGDVPMLHTGASNTTAIRLYEYLGFEVRWRPTFTVVVAPPA</sequence>
<keyword evidence="2" id="KW-0012">Acyltransferase</keyword>
<dbReference type="Proteomes" id="UP001235712">
    <property type="component" value="Unassembled WGS sequence"/>
</dbReference>
<name>A0ABT9PEG4_9ACTN</name>
<organism evidence="4 5">
    <name type="scientific">Kineosporia succinea</name>
    <dbReference type="NCBI Taxonomy" id="84632"/>
    <lineage>
        <taxon>Bacteria</taxon>
        <taxon>Bacillati</taxon>
        <taxon>Actinomycetota</taxon>
        <taxon>Actinomycetes</taxon>
        <taxon>Kineosporiales</taxon>
        <taxon>Kineosporiaceae</taxon>
        <taxon>Kineosporia</taxon>
    </lineage>
</organism>
<evidence type="ECO:0000313" key="5">
    <source>
        <dbReference type="Proteomes" id="UP001235712"/>
    </source>
</evidence>
<evidence type="ECO:0000313" key="4">
    <source>
        <dbReference type="EMBL" id="MDP9831094.1"/>
    </source>
</evidence>
<dbReference type="InterPro" id="IPR050832">
    <property type="entry name" value="Bact_Acetyltransf"/>
</dbReference>
<dbReference type="Pfam" id="PF08445">
    <property type="entry name" value="FR47"/>
    <property type="match status" value="1"/>
</dbReference>
<dbReference type="PANTHER" id="PTHR43877:SF2">
    <property type="entry name" value="AMINOALKYLPHOSPHONATE N-ACETYLTRANSFERASE-RELATED"/>
    <property type="match status" value="1"/>
</dbReference>
<evidence type="ECO:0000256" key="2">
    <source>
        <dbReference type="ARBA" id="ARBA00023315"/>
    </source>
</evidence>
<dbReference type="EMBL" id="JAUSQZ010000001">
    <property type="protein sequence ID" value="MDP9831094.1"/>
    <property type="molecule type" value="Genomic_DNA"/>
</dbReference>
<dbReference type="PANTHER" id="PTHR43877">
    <property type="entry name" value="AMINOALKYLPHOSPHONATE N-ACETYLTRANSFERASE-RELATED-RELATED"/>
    <property type="match status" value="1"/>
</dbReference>
<proteinExistence type="predicted"/>
<feature type="domain" description="N-acetyltransferase" evidence="3">
    <location>
        <begin position="105"/>
        <end position="233"/>
    </location>
</feature>
<comment type="caution">
    <text evidence="4">The sequence shown here is derived from an EMBL/GenBank/DDBJ whole genome shotgun (WGS) entry which is preliminary data.</text>
</comment>
<accession>A0ABT9PEG4</accession>
<protein>
    <submittedName>
        <fullName evidence="4">GNAT family acetyltransferase</fullName>
    </submittedName>
</protein>
<keyword evidence="5" id="KW-1185">Reference proteome</keyword>
<dbReference type="PROSITE" id="PS51186">
    <property type="entry name" value="GNAT"/>
    <property type="match status" value="1"/>
</dbReference>
<gene>
    <name evidence="4" type="ORF">J2S57_006843</name>
</gene>
<dbReference type="InterPro" id="IPR016181">
    <property type="entry name" value="Acyl_CoA_acyltransferase"/>
</dbReference>
<dbReference type="SUPFAM" id="SSF55729">
    <property type="entry name" value="Acyl-CoA N-acyltransferases (Nat)"/>
    <property type="match status" value="1"/>
</dbReference>
<evidence type="ECO:0000256" key="1">
    <source>
        <dbReference type="ARBA" id="ARBA00022679"/>
    </source>
</evidence>
<evidence type="ECO:0000259" key="3">
    <source>
        <dbReference type="PROSITE" id="PS51186"/>
    </source>
</evidence>
<dbReference type="InterPro" id="IPR013653">
    <property type="entry name" value="GCN5-like_dom"/>
</dbReference>
<dbReference type="CDD" id="cd04301">
    <property type="entry name" value="NAT_SF"/>
    <property type="match status" value="1"/>
</dbReference>